<evidence type="ECO:0000259" key="9">
    <source>
        <dbReference type="PROSITE" id="PS50157"/>
    </source>
</evidence>
<name>A0A4R0RRU8_9APHY</name>
<evidence type="ECO:0000256" key="8">
    <source>
        <dbReference type="SAM" id="Phobius"/>
    </source>
</evidence>
<dbReference type="GO" id="GO:0008270">
    <property type="term" value="F:zinc ion binding"/>
    <property type="evidence" value="ECO:0007669"/>
    <property type="project" value="UniProtKB-KW"/>
</dbReference>
<evidence type="ECO:0000256" key="4">
    <source>
        <dbReference type="ARBA" id="ARBA00022989"/>
    </source>
</evidence>
<feature type="transmembrane region" description="Helical" evidence="8">
    <location>
        <begin position="377"/>
        <end position="397"/>
    </location>
</feature>
<feature type="transmembrane region" description="Helical" evidence="8">
    <location>
        <begin position="267"/>
        <end position="290"/>
    </location>
</feature>
<reference evidence="10 11" key="1">
    <citation type="submission" date="2018-11" db="EMBL/GenBank/DDBJ databases">
        <title>Genome assembly of Steccherinum ochraceum LE-BIN_3174, the white-rot fungus of the Steccherinaceae family (The Residual Polyporoid clade, Polyporales, Basidiomycota).</title>
        <authorList>
            <person name="Fedorova T.V."/>
            <person name="Glazunova O.A."/>
            <person name="Landesman E.O."/>
            <person name="Moiseenko K.V."/>
            <person name="Psurtseva N.V."/>
            <person name="Savinova O.S."/>
            <person name="Shakhova N.V."/>
            <person name="Tyazhelova T.V."/>
            <person name="Vasina D.V."/>
        </authorList>
    </citation>
    <scope>NUCLEOTIDE SEQUENCE [LARGE SCALE GENOMIC DNA]</scope>
    <source>
        <strain evidence="10 11">LE-BIN_3174</strain>
    </source>
</reference>
<evidence type="ECO:0000313" key="11">
    <source>
        <dbReference type="Proteomes" id="UP000292702"/>
    </source>
</evidence>
<keyword evidence="11" id="KW-1185">Reference proteome</keyword>
<dbReference type="OrthoDB" id="4476201at2759"/>
<feature type="transmembrane region" description="Helical" evidence="8">
    <location>
        <begin position="77"/>
        <end position="107"/>
    </location>
</feature>
<feature type="region of interest" description="Disordered" evidence="7">
    <location>
        <begin position="1297"/>
        <end position="1322"/>
    </location>
</feature>
<feature type="transmembrane region" description="Helical" evidence="8">
    <location>
        <begin position="326"/>
        <end position="347"/>
    </location>
</feature>
<feature type="compositionally biased region" description="Polar residues" evidence="7">
    <location>
        <begin position="1313"/>
        <end position="1322"/>
    </location>
</feature>
<dbReference type="PROSITE" id="PS00218">
    <property type="entry name" value="AMINO_ACID_PERMEASE_1"/>
    <property type="match status" value="1"/>
</dbReference>
<dbReference type="GO" id="GO:0016020">
    <property type="term" value="C:membrane"/>
    <property type="evidence" value="ECO:0007669"/>
    <property type="project" value="UniProtKB-SubCell"/>
</dbReference>
<gene>
    <name evidence="10" type="primary">UGA4_3</name>
    <name evidence="10" type="ORF">EIP91_009227</name>
</gene>
<feature type="transmembrane region" description="Helical" evidence="8">
    <location>
        <begin position="234"/>
        <end position="255"/>
    </location>
</feature>
<keyword evidence="6" id="KW-0479">Metal-binding</keyword>
<dbReference type="STRING" id="92696.A0A4R0RRU8"/>
<feature type="transmembrane region" description="Helical" evidence="8">
    <location>
        <begin position="196"/>
        <end position="214"/>
    </location>
</feature>
<keyword evidence="3 8" id="KW-0812">Transmembrane</keyword>
<keyword evidence="5 8" id="KW-0472">Membrane</keyword>
<keyword evidence="6" id="KW-0862">Zinc</keyword>
<evidence type="ECO:0000256" key="6">
    <source>
        <dbReference type="PROSITE-ProRule" id="PRU00042"/>
    </source>
</evidence>
<dbReference type="PROSITE" id="PS00028">
    <property type="entry name" value="ZINC_FINGER_C2H2_1"/>
    <property type="match status" value="1"/>
</dbReference>
<keyword evidence="4 8" id="KW-1133">Transmembrane helix</keyword>
<dbReference type="EMBL" id="RWJN01000052">
    <property type="protein sequence ID" value="TCD69005.1"/>
    <property type="molecule type" value="Genomic_DNA"/>
</dbReference>
<accession>A0A4R0RRU8</accession>
<feature type="transmembrane region" description="Helical" evidence="8">
    <location>
        <begin position="119"/>
        <end position="139"/>
    </location>
</feature>
<dbReference type="PANTHER" id="PTHR45649">
    <property type="entry name" value="AMINO-ACID PERMEASE BAT1"/>
    <property type="match status" value="1"/>
</dbReference>
<sequence length="1693" mass="185963">MTENSTTIDAHSRRADIARADEELLAALGYKQEFQRAFSGLETFGIAFSIIGLLPSIASVLFYPLSNGGASAMVWGWAVGSFFILLVGISMAELASAAPTSGGLYFWTHSLSSPRWRNLLAWIVGYTNTVGSIASIASIDWGCAVQIMAAASIGSGETFEPTSAQTFAVYAAVVLSHAVICCLGTAVLARLQTVYVALNVLLCLAVIIALPAATPSEFKNTAAYAFGDFTNFSGWPNGFAFILSLLAPLWTICSFDSSVHISEEASNAAVAVPWAIVYAIGIAGILGWAINVSLAFCMGTDIEALMDSDQPMAQIFFNSFGQKGTLAIWAVVVIVQYMMGSSMVLAASRQTFAFSRDGALPFSGWLYRMNGFTKTPVNTVWFVCVWAVILGLLVFAGDSAINAIFSLSITALYVAYSIPIAARFLGNNTFEPGPFTMGRWSLPIGVTAVAWMTFMGIVFLFPTSPATDTADMNYTVVVEGGVMILAIIYYYFPKYGGIHWFTGPVATIKRDEGTEGSEDSGSMKKGASATTKVVTVSSEAELQNSSGVLAQDQPDAAPNAEREMVLNWDILIHIMRHTINRWDDAKHFVALMRTCRTLYNAGKPLLLRENEVTISQDWRQLAKSRALATFILDDPCRPLYLHELCIHWIYTSNMEPVEALWPWLMTVLVQASNLTSLAFGNNIESILDADTGLAEAINGLKKLKRLRLVGAGPITADFLASLDVPLSSLELDFSTEPLGRIMQVLEKWSDSLKDFSIKSWDMPVFTGAEYPHVRRLSFATKTGDTTSIGILMDTFPNMRELACEIGHSDHTVDREEERARRLTICDSGNGLTERTALDSFEVEVESAYAFALNCQVRVWRDKVRIIPTNIHMFKTVLQDIRPLEVTMDLRICDWDMMSLGRISDVLAASRVRMLQLSIYCSTSETELPPFCHTVLNGLGGPELVLLDILITHRAPVPDSDDEVEEEADEYPEYDSDSVSLFSYYSDPEEALAHSVEIAAHAEEVSAYTEKVPAHTEEVPMHSVGKCLKRLNCAVYASRCAKSCAKLEHVFFRFDGVHTDQYWRLARDTASKKIDLVAVDDDTRLKALHDTFHGYKFSSQPISFDSSYLPLKNGASHQRTPKHSSHLCFKALTQSTSSPVNHWISHAFMFPRCLPPEIWDLIIDAVAADGDAHSVRRRALKTCWLTCRAWAPKARISLYRKTFIDINHVDRFVDSLQSNPSNGILVQSLTLYGGKQKPYQLSLVPIQLPHRLPNLTNLTFYFMDFNDIHPSFLKHLVRFESCPVAAELQTSFLHTSSSRNNHSINMPADRKKSSATTSAQGRSDNFDCPQCKKRFGRGYDLARHIKIHAPNKEQLMFWCTYPGCTHGSLQKCNLETHMKRHILGPKNQVCAVENCGYKAWDVAALIKHYNTKHSHESTTENAGPAADPSMYGTSFKPNHPSVGKRELGTEFLLQQGFLSQEMVPATSTGSSSSSFSVPAAPTTSLLSGNTFAVASSSDVLFDDRIFGTSISSTTQALSNSLAANALYSESSAKYFQGAQDLPVDNHLDGIFGMQSAPGFDFQPAESQFKTFAGSSNGPALDSAFPDMFSSFGMQQFADSLYTNEIPAASSSRVQYPTTAAPAPGVYWPSQTEQPWTEALSTSFPDASLYPSGSYSDGFISDAPAEDASFFSFGGAIEDALKESSVYGLDFPPHF</sequence>
<dbReference type="InterPro" id="IPR002293">
    <property type="entry name" value="AA/rel_permease1"/>
</dbReference>
<dbReference type="Gene3D" id="3.30.160.60">
    <property type="entry name" value="Classic Zinc Finger"/>
    <property type="match status" value="1"/>
</dbReference>
<dbReference type="PROSITE" id="PS50157">
    <property type="entry name" value="ZINC_FINGER_C2H2_2"/>
    <property type="match status" value="1"/>
</dbReference>
<evidence type="ECO:0000256" key="7">
    <source>
        <dbReference type="SAM" id="MobiDB-lite"/>
    </source>
</evidence>
<dbReference type="Pfam" id="PF13520">
    <property type="entry name" value="AA_permease_2"/>
    <property type="match status" value="1"/>
</dbReference>
<dbReference type="Gene3D" id="1.20.1740.10">
    <property type="entry name" value="Amino acid/polyamine transporter I"/>
    <property type="match status" value="1"/>
</dbReference>
<evidence type="ECO:0000313" key="10">
    <source>
        <dbReference type="EMBL" id="TCD69005.1"/>
    </source>
</evidence>
<evidence type="ECO:0000256" key="1">
    <source>
        <dbReference type="ARBA" id="ARBA00004141"/>
    </source>
</evidence>
<dbReference type="PANTHER" id="PTHR45649:SF6">
    <property type="entry name" value="GABA-SPECIFIC PERMEASE"/>
    <property type="match status" value="1"/>
</dbReference>
<evidence type="ECO:0000256" key="2">
    <source>
        <dbReference type="ARBA" id="ARBA00022448"/>
    </source>
</evidence>
<comment type="subcellular location">
    <subcellularLocation>
        <location evidence="1">Membrane</location>
        <topology evidence="1">Multi-pass membrane protein</topology>
    </subcellularLocation>
</comment>
<dbReference type="Proteomes" id="UP000292702">
    <property type="component" value="Unassembled WGS sequence"/>
</dbReference>
<feature type="transmembrane region" description="Helical" evidence="8">
    <location>
        <begin position="403"/>
        <end position="422"/>
    </location>
</feature>
<organism evidence="10 11">
    <name type="scientific">Steccherinum ochraceum</name>
    <dbReference type="NCBI Taxonomy" id="92696"/>
    <lineage>
        <taxon>Eukaryota</taxon>
        <taxon>Fungi</taxon>
        <taxon>Dikarya</taxon>
        <taxon>Basidiomycota</taxon>
        <taxon>Agaricomycotina</taxon>
        <taxon>Agaricomycetes</taxon>
        <taxon>Polyporales</taxon>
        <taxon>Steccherinaceae</taxon>
        <taxon>Steccherinum</taxon>
    </lineage>
</organism>
<evidence type="ECO:0000256" key="5">
    <source>
        <dbReference type="ARBA" id="ARBA00023136"/>
    </source>
</evidence>
<keyword evidence="6" id="KW-0863">Zinc-finger</keyword>
<dbReference type="SMART" id="SM00355">
    <property type="entry name" value="ZnF_C2H2"/>
    <property type="match status" value="3"/>
</dbReference>
<proteinExistence type="predicted"/>
<feature type="transmembrane region" description="Helical" evidence="8">
    <location>
        <begin position="167"/>
        <end position="189"/>
    </location>
</feature>
<feature type="transmembrane region" description="Helical" evidence="8">
    <location>
        <begin position="44"/>
        <end position="65"/>
    </location>
</feature>
<feature type="transmembrane region" description="Helical" evidence="8">
    <location>
        <begin position="442"/>
        <end position="462"/>
    </location>
</feature>
<feature type="domain" description="C2H2-type" evidence="9">
    <location>
        <begin position="1325"/>
        <end position="1352"/>
    </location>
</feature>
<feature type="transmembrane region" description="Helical" evidence="8">
    <location>
        <begin position="474"/>
        <end position="492"/>
    </location>
</feature>
<evidence type="ECO:0000256" key="3">
    <source>
        <dbReference type="ARBA" id="ARBA00022692"/>
    </source>
</evidence>
<dbReference type="GO" id="GO:0006865">
    <property type="term" value="P:amino acid transport"/>
    <property type="evidence" value="ECO:0007669"/>
    <property type="project" value="InterPro"/>
</dbReference>
<comment type="caution">
    <text evidence="10">The sequence shown here is derived from an EMBL/GenBank/DDBJ whole genome shotgun (WGS) entry which is preliminary data.</text>
</comment>
<dbReference type="InterPro" id="IPR013087">
    <property type="entry name" value="Znf_C2H2_type"/>
</dbReference>
<keyword evidence="2" id="KW-0813">Transport</keyword>
<protein>
    <submittedName>
        <fullName evidence="10">GABA-specific high-affinity permease</fullName>
    </submittedName>
</protein>
<feature type="region of interest" description="Disordered" evidence="7">
    <location>
        <begin position="1414"/>
        <end position="1438"/>
    </location>
</feature>
<dbReference type="GO" id="GO:0022857">
    <property type="term" value="F:transmembrane transporter activity"/>
    <property type="evidence" value="ECO:0007669"/>
    <property type="project" value="InterPro"/>
</dbReference>
<dbReference type="InterPro" id="IPR004840">
    <property type="entry name" value="Amino_acid_permease_CS"/>
</dbReference>